<comment type="caution">
    <text evidence="1">The sequence shown here is derived from an EMBL/GenBank/DDBJ whole genome shotgun (WGS) entry which is preliminary data.</text>
</comment>
<dbReference type="RefSeq" id="WP_143848378.1">
    <property type="nucleotide sequence ID" value="NZ_VLXZ01000004.1"/>
</dbReference>
<organism evidence="1 2">
    <name type="scientific">Alkalicoccobacillus porphyridii</name>
    <dbReference type="NCBI Taxonomy" id="2597270"/>
    <lineage>
        <taxon>Bacteria</taxon>
        <taxon>Bacillati</taxon>
        <taxon>Bacillota</taxon>
        <taxon>Bacilli</taxon>
        <taxon>Bacillales</taxon>
        <taxon>Bacillaceae</taxon>
        <taxon>Alkalicoccobacillus</taxon>
    </lineage>
</organism>
<evidence type="ECO:0000313" key="1">
    <source>
        <dbReference type="EMBL" id="TSB47148.1"/>
    </source>
</evidence>
<dbReference type="EMBL" id="VLXZ01000004">
    <property type="protein sequence ID" value="TSB47148.1"/>
    <property type="molecule type" value="Genomic_DNA"/>
</dbReference>
<sequence>MTYKTPGGREKPLGNGEATYLYNHVAVLGTDRGCAQVAHQLDITPREVERLFYIMHKEKRAHQMAV</sequence>
<dbReference type="AlphaFoldDB" id="A0A554A0D5"/>
<accession>A0A554A0D5</accession>
<dbReference type="Proteomes" id="UP000318521">
    <property type="component" value="Unassembled WGS sequence"/>
</dbReference>
<name>A0A554A0D5_9BACI</name>
<proteinExistence type="predicted"/>
<reference evidence="1 2" key="1">
    <citation type="submission" date="2019-07" db="EMBL/GenBank/DDBJ databases">
        <authorList>
            <person name="Park Y.J."/>
            <person name="Jeong S.E."/>
            <person name="Jung H.S."/>
        </authorList>
    </citation>
    <scope>NUCLEOTIDE SEQUENCE [LARGE SCALE GENOMIC DNA]</scope>
    <source>
        <strain evidence="2">P16(2019)</strain>
    </source>
</reference>
<keyword evidence="2" id="KW-1185">Reference proteome</keyword>
<protein>
    <submittedName>
        <fullName evidence="1">Uncharacterized protein</fullName>
    </submittedName>
</protein>
<evidence type="ECO:0000313" key="2">
    <source>
        <dbReference type="Proteomes" id="UP000318521"/>
    </source>
</evidence>
<gene>
    <name evidence="1" type="ORF">FN960_09065</name>
</gene>